<dbReference type="SUPFAM" id="SSF54427">
    <property type="entry name" value="NTF2-like"/>
    <property type="match status" value="1"/>
</dbReference>
<organism evidence="2 3">
    <name type="scientific">Luteimonas chenhongjianii</name>
    <dbReference type="NCBI Taxonomy" id="2006110"/>
    <lineage>
        <taxon>Bacteria</taxon>
        <taxon>Pseudomonadati</taxon>
        <taxon>Pseudomonadota</taxon>
        <taxon>Gammaproteobacteria</taxon>
        <taxon>Lysobacterales</taxon>
        <taxon>Lysobacteraceae</taxon>
        <taxon>Luteimonas</taxon>
    </lineage>
</organism>
<evidence type="ECO:0000313" key="2">
    <source>
        <dbReference type="EMBL" id="ATD66236.1"/>
    </source>
</evidence>
<name>A0A290XBC0_9GAMM</name>
<protein>
    <submittedName>
        <fullName evidence="2">DUF4440 domain-containing protein</fullName>
    </submittedName>
</protein>
<dbReference type="EMBL" id="CP023406">
    <property type="protein sequence ID" value="ATD66236.1"/>
    <property type="molecule type" value="Genomic_DNA"/>
</dbReference>
<evidence type="ECO:0000313" key="3">
    <source>
        <dbReference type="Proteomes" id="UP000218968"/>
    </source>
</evidence>
<reference evidence="3" key="1">
    <citation type="submission" date="2017-09" db="EMBL/GenBank/DDBJ databases">
        <title>Luteimonas liuhanmingii sp.nov., isolated from the intestinal contents of Tibetan Plateau Pika in Yushu, Qinghai Province, China.</title>
        <authorList>
            <person name="Gui Z."/>
        </authorList>
    </citation>
    <scope>NUCLEOTIDE SEQUENCE [LARGE SCALE GENOMIC DNA]</scope>
    <source>
        <strain evidence="3">100111</strain>
    </source>
</reference>
<sequence length="212" mass="22804">MQADAVASGKVPAGSGCHGVHASARGFGHSVLQGETMRTVIPSMSRGRRRSGAPHFHWGQGVAAALLALLAQAGFAQDTARGGPLYDELERMDSARFEAAFVTCDADDFAAVFTEDAEFYHDRTGAAFGDEVRSLKSCPRDDGVTRTLVPGSLEVYPMQGYGAIQTGRHSFARAGEPGAEIAQFVHLWKREGDSWKLARVLSFDHRPTPPTE</sequence>
<keyword evidence="3" id="KW-1185">Reference proteome</keyword>
<feature type="domain" description="DUF4440" evidence="1">
    <location>
        <begin position="95"/>
        <end position="197"/>
    </location>
</feature>
<dbReference type="AlphaFoldDB" id="A0A290XBC0"/>
<accession>A0A290XBC0</accession>
<dbReference type="Proteomes" id="UP000218968">
    <property type="component" value="Chromosome"/>
</dbReference>
<gene>
    <name evidence="2" type="ORF">CNR27_01205</name>
</gene>
<evidence type="ECO:0000259" key="1">
    <source>
        <dbReference type="Pfam" id="PF14534"/>
    </source>
</evidence>
<dbReference type="InterPro" id="IPR027843">
    <property type="entry name" value="DUF4440"/>
</dbReference>
<proteinExistence type="predicted"/>
<dbReference type="InterPro" id="IPR032710">
    <property type="entry name" value="NTF2-like_dom_sf"/>
</dbReference>
<dbReference type="Pfam" id="PF14534">
    <property type="entry name" value="DUF4440"/>
    <property type="match status" value="1"/>
</dbReference>
<dbReference type="Gene3D" id="3.10.450.50">
    <property type="match status" value="1"/>
</dbReference>
<dbReference type="KEGG" id="lum:CNR27_01205"/>